<feature type="non-terminal residue" evidence="1">
    <location>
        <position position="1"/>
    </location>
</feature>
<organism evidence="1">
    <name type="scientific">Lepeophtheirus salmonis</name>
    <name type="common">Salmon louse</name>
    <name type="synonym">Caligus salmonis</name>
    <dbReference type="NCBI Taxonomy" id="72036"/>
    <lineage>
        <taxon>Eukaryota</taxon>
        <taxon>Metazoa</taxon>
        <taxon>Ecdysozoa</taxon>
        <taxon>Arthropoda</taxon>
        <taxon>Crustacea</taxon>
        <taxon>Multicrustacea</taxon>
        <taxon>Hexanauplia</taxon>
        <taxon>Copepoda</taxon>
        <taxon>Siphonostomatoida</taxon>
        <taxon>Caligidae</taxon>
        <taxon>Lepeophtheirus</taxon>
    </lineage>
</organism>
<evidence type="ECO:0000313" key="1">
    <source>
        <dbReference type="EMBL" id="CDW31978.1"/>
    </source>
</evidence>
<protein>
    <submittedName>
        <fullName evidence="1">Uncharacterized protein</fullName>
    </submittedName>
</protein>
<accession>A0A0K2U165</accession>
<name>A0A0K2U165_LEPSM</name>
<dbReference type="EMBL" id="HACA01014617">
    <property type="protein sequence ID" value="CDW31978.1"/>
    <property type="molecule type" value="Transcribed_RNA"/>
</dbReference>
<sequence length="77" mass="9157">TLFYSYQNYHPYSSSLVASANLAHIILPIKRSMIHQHHHPIFLFCCRRILYLSISLSTDVYRLFVLDKKCEPRKLTF</sequence>
<dbReference type="AlphaFoldDB" id="A0A0K2U165"/>
<reference evidence="1" key="1">
    <citation type="submission" date="2014-05" db="EMBL/GenBank/DDBJ databases">
        <authorList>
            <person name="Chronopoulou M."/>
        </authorList>
    </citation>
    <scope>NUCLEOTIDE SEQUENCE</scope>
    <source>
        <tissue evidence="1">Whole organism</tissue>
    </source>
</reference>
<proteinExistence type="predicted"/>